<feature type="transmembrane region" description="Helical" evidence="2">
    <location>
        <begin position="30"/>
        <end position="53"/>
    </location>
</feature>
<name>A0ABM8QD42_9BURK</name>
<keyword evidence="4" id="KW-1185">Reference proteome</keyword>
<dbReference type="RefSeq" id="WP_054038845.1">
    <property type="nucleotide sequence ID" value="NZ_CAJNAW010000011.1"/>
</dbReference>
<evidence type="ECO:0000313" key="4">
    <source>
        <dbReference type="Proteomes" id="UP000673821"/>
    </source>
</evidence>
<keyword evidence="2" id="KW-1133">Transmembrane helix</keyword>
<feature type="region of interest" description="Disordered" evidence="1">
    <location>
        <begin position="113"/>
        <end position="132"/>
    </location>
</feature>
<organism evidence="3 4">
    <name type="scientific">Paraburkholderia nemoris</name>
    <dbReference type="NCBI Taxonomy" id="2793076"/>
    <lineage>
        <taxon>Bacteria</taxon>
        <taxon>Pseudomonadati</taxon>
        <taxon>Pseudomonadota</taxon>
        <taxon>Betaproteobacteria</taxon>
        <taxon>Burkholderiales</taxon>
        <taxon>Burkholderiaceae</taxon>
        <taxon>Paraburkholderia</taxon>
    </lineage>
</organism>
<dbReference type="EMBL" id="CAJNBH010000001">
    <property type="protein sequence ID" value="CAE6689941.1"/>
    <property type="molecule type" value="Genomic_DNA"/>
</dbReference>
<proteinExistence type="predicted"/>
<comment type="caution">
    <text evidence="3">The sequence shown here is derived from an EMBL/GenBank/DDBJ whole genome shotgun (WGS) entry which is preliminary data.</text>
</comment>
<dbReference type="Proteomes" id="UP000673821">
    <property type="component" value="Unassembled WGS sequence"/>
</dbReference>
<reference evidence="3 4" key="1">
    <citation type="submission" date="2021-02" db="EMBL/GenBank/DDBJ databases">
        <authorList>
            <person name="Vanwijnsberghe S."/>
        </authorList>
    </citation>
    <scope>NUCLEOTIDE SEQUENCE [LARGE SCALE GENOMIC DNA]</scope>
    <source>
        <strain evidence="3 4">R-69776</strain>
    </source>
</reference>
<keyword evidence="2" id="KW-0472">Membrane</keyword>
<evidence type="ECO:0000256" key="1">
    <source>
        <dbReference type="SAM" id="MobiDB-lite"/>
    </source>
</evidence>
<evidence type="ECO:0000256" key="2">
    <source>
        <dbReference type="SAM" id="Phobius"/>
    </source>
</evidence>
<sequence>MAERRFSRDAGSLTHRAYTLQPTRPLGLRVAMWAIVCVLSAAGGAASVAAWHAQRAATPAEQCNAAPVDAGSEQAELARARLALAQESAARAAVQKTADGAAADVARLNAELQFLRGQSKTKPPAQAGAPRG</sequence>
<protein>
    <submittedName>
        <fullName evidence="3">Uncharacterized protein</fullName>
    </submittedName>
</protein>
<keyword evidence="2" id="KW-0812">Transmembrane</keyword>
<evidence type="ECO:0000313" key="3">
    <source>
        <dbReference type="EMBL" id="CAE6689941.1"/>
    </source>
</evidence>
<gene>
    <name evidence="3" type="ORF">R69776_00193</name>
</gene>
<accession>A0ABM8QD42</accession>